<keyword evidence="2" id="KW-1185">Reference proteome</keyword>
<organism evidence="1 2">
    <name type="scientific">Gossypium arboreum</name>
    <name type="common">Tree cotton</name>
    <name type="synonym">Gossypium nanking</name>
    <dbReference type="NCBI Taxonomy" id="29729"/>
    <lineage>
        <taxon>Eukaryota</taxon>
        <taxon>Viridiplantae</taxon>
        <taxon>Streptophyta</taxon>
        <taxon>Embryophyta</taxon>
        <taxon>Tracheophyta</taxon>
        <taxon>Spermatophyta</taxon>
        <taxon>Magnoliopsida</taxon>
        <taxon>eudicotyledons</taxon>
        <taxon>Gunneridae</taxon>
        <taxon>Pentapetalae</taxon>
        <taxon>rosids</taxon>
        <taxon>malvids</taxon>
        <taxon>Malvales</taxon>
        <taxon>Malvaceae</taxon>
        <taxon>Malvoideae</taxon>
        <taxon>Gossypium</taxon>
    </lineage>
</organism>
<name>A0ABR0NU11_GOSAR</name>
<dbReference type="Proteomes" id="UP001358586">
    <property type="component" value="Chromosome 9"/>
</dbReference>
<sequence>MRFREENSDDARWKAPFGGSLVVEIDVGRCKEEGKGKENRGGAWVRVHRRWRGVVWCEVGYGVRRLRPAMRGVTAATAWLGVEFRFCFEEDEEVEVDRSFAS</sequence>
<accession>A0ABR0NU11</accession>
<gene>
    <name evidence="1" type="ORF">PVK06_031643</name>
</gene>
<proteinExistence type="predicted"/>
<protein>
    <submittedName>
        <fullName evidence="1">Uncharacterized protein</fullName>
    </submittedName>
</protein>
<reference evidence="1 2" key="1">
    <citation type="submission" date="2023-03" db="EMBL/GenBank/DDBJ databases">
        <title>WGS of Gossypium arboreum.</title>
        <authorList>
            <person name="Yu D."/>
        </authorList>
    </citation>
    <scope>NUCLEOTIDE SEQUENCE [LARGE SCALE GENOMIC DNA]</scope>
    <source>
        <tissue evidence="1">Leaf</tissue>
    </source>
</reference>
<evidence type="ECO:0000313" key="1">
    <source>
        <dbReference type="EMBL" id="KAK5803994.1"/>
    </source>
</evidence>
<comment type="caution">
    <text evidence="1">The sequence shown here is derived from an EMBL/GenBank/DDBJ whole genome shotgun (WGS) entry which is preliminary data.</text>
</comment>
<evidence type="ECO:0000313" key="2">
    <source>
        <dbReference type="Proteomes" id="UP001358586"/>
    </source>
</evidence>
<dbReference type="EMBL" id="JARKNE010000009">
    <property type="protein sequence ID" value="KAK5803994.1"/>
    <property type="molecule type" value="Genomic_DNA"/>
</dbReference>